<accession>A0A383BRP3</accession>
<sequence length="101" mass="11667">MKKIITFILLISLPNLSYATDFGSFSCGQIIDFERDNNKAQMYAISLWFAGYIEGRNIETGEKKFILADPEALYALLEKECREKPDFNSFFVASRVYNRGY</sequence>
<name>A0A383BRP3_9ZZZZ</name>
<dbReference type="AlphaFoldDB" id="A0A383BRP3"/>
<gene>
    <name evidence="1" type="ORF">METZ01_LOCUS475327</name>
</gene>
<evidence type="ECO:0000313" key="1">
    <source>
        <dbReference type="EMBL" id="SVE22473.1"/>
    </source>
</evidence>
<protein>
    <submittedName>
        <fullName evidence="1">Uncharacterized protein</fullName>
    </submittedName>
</protein>
<proteinExistence type="predicted"/>
<reference evidence="1" key="1">
    <citation type="submission" date="2018-05" db="EMBL/GenBank/DDBJ databases">
        <authorList>
            <person name="Lanie J.A."/>
            <person name="Ng W.-L."/>
            <person name="Kazmierczak K.M."/>
            <person name="Andrzejewski T.M."/>
            <person name="Davidsen T.M."/>
            <person name="Wayne K.J."/>
            <person name="Tettelin H."/>
            <person name="Glass J.I."/>
            <person name="Rusch D."/>
            <person name="Podicherti R."/>
            <person name="Tsui H.-C.T."/>
            <person name="Winkler M.E."/>
        </authorList>
    </citation>
    <scope>NUCLEOTIDE SEQUENCE</scope>
</reference>
<dbReference type="EMBL" id="UINC01202593">
    <property type="protein sequence ID" value="SVE22473.1"/>
    <property type="molecule type" value="Genomic_DNA"/>
</dbReference>
<organism evidence="1">
    <name type="scientific">marine metagenome</name>
    <dbReference type="NCBI Taxonomy" id="408172"/>
    <lineage>
        <taxon>unclassified sequences</taxon>
        <taxon>metagenomes</taxon>
        <taxon>ecological metagenomes</taxon>
    </lineage>
</organism>